<dbReference type="EMBL" id="JBHTJA010000090">
    <property type="protein sequence ID" value="MFD0904581.1"/>
    <property type="molecule type" value="Genomic_DNA"/>
</dbReference>
<dbReference type="Proteomes" id="UP001596972">
    <property type="component" value="Unassembled WGS sequence"/>
</dbReference>
<dbReference type="InterPro" id="IPR007278">
    <property type="entry name" value="DUF397"/>
</dbReference>
<proteinExistence type="predicted"/>
<gene>
    <name evidence="2" type="ORF">ACFQ11_29645</name>
</gene>
<feature type="domain" description="DUF397" evidence="1">
    <location>
        <begin position="3"/>
        <end position="56"/>
    </location>
</feature>
<protein>
    <submittedName>
        <fullName evidence="2">DUF397 domain-containing protein</fullName>
    </submittedName>
</protein>
<keyword evidence="3" id="KW-1185">Reference proteome</keyword>
<accession>A0ABW3EXK9</accession>
<sequence length="68" mass="7274">MTHWRKSSYSGAINDEACVEVADLSSGIGIRDSKAPDAGHLLASRTVFAGLLRDARLGALDIPHDLVR</sequence>
<comment type="caution">
    <text evidence="2">The sequence shown here is derived from an EMBL/GenBank/DDBJ whole genome shotgun (WGS) entry which is preliminary data.</text>
</comment>
<evidence type="ECO:0000313" key="3">
    <source>
        <dbReference type="Proteomes" id="UP001596972"/>
    </source>
</evidence>
<organism evidence="2 3">
    <name type="scientific">Actinomadura sediminis</name>
    <dbReference type="NCBI Taxonomy" id="1038904"/>
    <lineage>
        <taxon>Bacteria</taxon>
        <taxon>Bacillati</taxon>
        <taxon>Actinomycetota</taxon>
        <taxon>Actinomycetes</taxon>
        <taxon>Streptosporangiales</taxon>
        <taxon>Thermomonosporaceae</taxon>
        <taxon>Actinomadura</taxon>
    </lineage>
</organism>
<reference evidence="3" key="1">
    <citation type="journal article" date="2019" name="Int. J. Syst. Evol. Microbiol.">
        <title>The Global Catalogue of Microorganisms (GCM) 10K type strain sequencing project: providing services to taxonomists for standard genome sequencing and annotation.</title>
        <authorList>
            <consortium name="The Broad Institute Genomics Platform"/>
            <consortium name="The Broad Institute Genome Sequencing Center for Infectious Disease"/>
            <person name="Wu L."/>
            <person name="Ma J."/>
        </authorList>
    </citation>
    <scope>NUCLEOTIDE SEQUENCE [LARGE SCALE GENOMIC DNA]</scope>
    <source>
        <strain evidence="3">JCM 31202</strain>
    </source>
</reference>
<dbReference type="Pfam" id="PF04149">
    <property type="entry name" value="DUF397"/>
    <property type="match status" value="1"/>
</dbReference>
<name>A0ABW3EXK9_9ACTN</name>
<dbReference type="RefSeq" id="WP_378304590.1">
    <property type="nucleotide sequence ID" value="NZ_JBHTJA010000090.1"/>
</dbReference>
<evidence type="ECO:0000313" key="2">
    <source>
        <dbReference type="EMBL" id="MFD0904581.1"/>
    </source>
</evidence>
<evidence type="ECO:0000259" key="1">
    <source>
        <dbReference type="Pfam" id="PF04149"/>
    </source>
</evidence>